<reference evidence="4" key="1">
    <citation type="journal article" date="2002" name="Science">
        <title>The draft genome of Ciona intestinalis: insights into chordate and vertebrate origins.</title>
        <authorList>
            <person name="Dehal P."/>
            <person name="Satou Y."/>
            <person name="Campbell R.K."/>
            <person name="Chapman J."/>
            <person name="Degnan B."/>
            <person name="De Tomaso A."/>
            <person name="Davidson B."/>
            <person name="Di Gregorio A."/>
            <person name="Gelpke M."/>
            <person name="Goodstein D.M."/>
            <person name="Harafuji N."/>
            <person name="Hastings K.E."/>
            <person name="Ho I."/>
            <person name="Hotta K."/>
            <person name="Huang W."/>
            <person name="Kawashima T."/>
            <person name="Lemaire P."/>
            <person name="Martinez D."/>
            <person name="Meinertzhagen I.A."/>
            <person name="Necula S."/>
            <person name="Nonaka M."/>
            <person name="Putnam N."/>
            <person name="Rash S."/>
            <person name="Saiga H."/>
            <person name="Satake M."/>
            <person name="Terry A."/>
            <person name="Yamada L."/>
            <person name="Wang H.G."/>
            <person name="Awazu S."/>
            <person name="Azumi K."/>
            <person name="Boore J."/>
            <person name="Branno M."/>
            <person name="Chin-Bow S."/>
            <person name="DeSantis R."/>
            <person name="Doyle S."/>
            <person name="Francino P."/>
            <person name="Keys D.N."/>
            <person name="Haga S."/>
            <person name="Hayashi H."/>
            <person name="Hino K."/>
            <person name="Imai K.S."/>
            <person name="Inaba K."/>
            <person name="Kano S."/>
            <person name="Kobayashi K."/>
            <person name="Kobayashi M."/>
            <person name="Lee B.I."/>
            <person name="Makabe K.W."/>
            <person name="Manohar C."/>
            <person name="Matassi G."/>
            <person name="Medina M."/>
            <person name="Mochizuki Y."/>
            <person name="Mount S."/>
            <person name="Morishita T."/>
            <person name="Miura S."/>
            <person name="Nakayama A."/>
            <person name="Nishizaka S."/>
            <person name="Nomoto H."/>
            <person name="Ohta F."/>
            <person name="Oishi K."/>
            <person name="Rigoutsos I."/>
            <person name="Sano M."/>
            <person name="Sasaki A."/>
            <person name="Sasakura Y."/>
            <person name="Shoguchi E."/>
            <person name="Shin-i T."/>
            <person name="Spagnuolo A."/>
            <person name="Stainier D."/>
            <person name="Suzuki M.M."/>
            <person name="Tassy O."/>
            <person name="Takatori N."/>
            <person name="Tokuoka M."/>
            <person name="Yagi K."/>
            <person name="Yoshizaki F."/>
            <person name="Wada S."/>
            <person name="Zhang C."/>
            <person name="Hyatt P.D."/>
            <person name="Larimer F."/>
            <person name="Detter C."/>
            <person name="Doggett N."/>
            <person name="Glavina T."/>
            <person name="Hawkins T."/>
            <person name="Richardson P."/>
            <person name="Lucas S."/>
            <person name="Kohara Y."/>
            <person name="Levine M."/>
            <person name="Satoh N."/>
            <person name="Rokhsar D.S."/>
        </authorList>
    </citation>
    <scope>NUCLEOTIDE SEQUENCE [LARGE SCALE GENOMIC DNA]</scope>
</reference>
<sequence>MKILFVLLAALAVANAYSYTHCGCKRFLVYPKPQAFCYHIQYKSCWCSYKYYEPVLHVYPGKDCGTLGWTETPIEDLQTEMENLLKESLLEITKKMTLRKVVFVRQLTKTADEYKEEYKKNITRYYAYYIASADSILRKEHLIKERNELIEEYNEQLDQKVTAAVEKCTTDILAKIKIIAAYHEKLVKSAVGCLETREQKIEEYITTLENKCKLYVGRFVSKHLAILEQNKKYYRATLAKVHGSALWQKAKVDAVIEVYHEQEAKKISVLAKEYADTLNTCKAKLITNYRCAYKCYMSNSCLRFYKKTYYSYCRNLGCWYKYTPSYCVVRKTLCPFYYPYKPISFSCLRTCVVPAVVRNGATIIKELEEKLKKAIKEYVVIFTAWKTKWTQYHTEYCDKYNEILKERHEWYIRRVIARFVVENNSTELTALQKAEIAKLKKELNERRTEAVLTYKKKLLNLLLECVAKFNENIEEYKQKALDLIKGIAKAFDACLTKRKADILAYRFKMIKHSFSEKEIMRKDMIKSKLVHLRRYKEMLKTYHDGEEFPEEVNAMIEAYEDKLENYCEDILEECTKDWSAAIPKLTHHYACSYTCREGRFCMPRFCFGGYFRWVVKYPTAKCYTYYYRCYRTTCNYRVFYQKGCYRYGCH</sequence>
<proteinExistence type="predicted"/>
<dbReference type="HOGENOM" id="CLU_422076_0_0_1"/>
<feature type="signal peptide" evidence="2">
    <location>
        <begin position="1"/>
        <end position="16"/>
    </location>
</feature>
<dbReference type="EMBL" id="EAAA01002678">
    <property type="status" value="NOT_ANNOTATED_CDS"/>
    <property type="molecule type" value="Genomic_DNA"/>
</dbReference>
<keyword evidence="4" id="KW-1185">Reference proteome</keyword>
<reference evidence="3" key="2">
    <citation type="journal article" date="2008" name="Genome Biol.">
        <title>Improved genome assembly and evidence-based global gene model set for the chordate Ciona intestinalis: new insight into intron and operon populations.</title>
        <authorList>
            <person name="Satou Y."/>
            <person name="Mineta K."/>
            <person name="Ogasawara M."/>
            <person name="Sasakura Y."/>
            <person name="Shoguchi E."/>
            <person name="Ueno K."/>
            <person name="Yamada L."/>
            <person name="Matsumoto J."/>
            <person name="Wasserscheid J."/>
            <person name="Dewar K."/>
            <person name="Wiley G.B."/>
            <person name="Macmil S.L."/>
            <person name="Roe B.A."/>
            <person name="Zeller R.W."/>
            <person name="Hastings K.E."/>
            <person name="Lemaire P."/>
            <person name="Lindquist E."/>
            <person name="Endo T."/>
            <person name="Hotta K."/>
            <person name="Inaba K."/>
        </authorList>
    </citation>
    <scope>NUCLEOTIDE SEQUENCE [LARGE SCALE GENOMIC DNA]</scope>
    <source>
        <strain evidence="3">wild type</strain>
    </source>
</reference>
<dbReference type="GeneTree" id="ENSGT00390000011361"/>
<dbReference type="AlphaFoldDB" id="F6QKA1"/>
<reference evidence="3" key="4">
    <citation type="submission" date="2025-09" db="UniProtKB">
        <authorList>
            <consortium name="Ensembl"/>
        </authorList>
    </citation>
    <scope>IDENTIFICATION</scope>
</reference>
<evidence type="ECO:0000256" key="2">
    <source>
        <dbReference type="SAM" id="SignalP"/>
    </source>
</evidence>
<feature type="chain" id="PRO_5003344911" evidence="2">
    <location>
        <begin position="17"/>
        <end position="650"/>
    </location>
</feature>
<reference evidence="3" key="3">
    <citation type="submission" date="2025-08" db="UniProtKB">
        <authorList>
            <consortium name="Ensembl"/>
        </authorList>
    </citation>
    <scope>IDENTIFICATION</scope>
</reference>
<feature type="coiled-coil region" evidence="1">
    <location>
        <begin position="104"/>
        <end position="163"/>
    </location>
</feature>
<dbReference type="Proteomes" id="UP000008144">
    <property type="component" value="Chromosome 8"/>
</dbReference>
<name>F6QKA1_CIOIN</name>
<accession>F6QKA1</accession>
<protein>
    <submittedName>
        <fullName evidence="3">Uncharacterized protein</fullName>
    </submittedName>
</protein>
<dbReference type="InParanoid" id="F6QKA1"/>
<evidence type="ECO:0000256" key="1">
    <source>
        <dbReference type="SAM" id="Coils"/>
    </source>
</evidence>
<keyword evidence="1" id="KW-0175">Coiled coil</keyword>
<gene>
    <name evidence="3" type="primary">LOC100135651</name>
</gene>
<dbReference type="OMA" id="TKWTQYH"/>
<dbReference type="Ensembl" id="ENSCINT00000013283.3">
    <property type="protein sequence ID" value="ENSCINP00000013283.3"/>
    <property type="gene ID" value="ENSCING00000006450.3"/>
</dbReference>
<evidence type="ECO:0000313" key="3">
    <source>
        <dbReference type="Ensembl" id="ENSCINP00000013283.3"/>
    </source>
</evidence>
<organism evidence="3 4">
    <name type="scientific">Ciona intestinalis</name>
    <name type="common">Transparent sea squirt</name>
    <name type="synonym">Ascidia intestinalis</name>
    <dbReference type="NCBI Taxonomy" id="7719"/>
    <lineage>
        <taxon>Eukaryota</taxon>
        <taxon>Metazoa</taxon>
        <taxon>Chordata</taxon>
        <taxon>Tunicata</taxon>
        <taxon>Ascidiacea</taxon>
        <taxon>Phlebobranchia</taxon>
        <taxon>Cionidae</taxon>
        <taxon>Ciona</taxon>
    </lineage>
</organism>
<keyword evidence="2" id="KW-0732">Signal</keyword>
<evidence type="ECO:0000313" key="4">
    <source>
        <dbReference type="Proteomes" id="UP000008144"/>
    </source>
</evidence>